<evidence type="ECO:0000256" key="1">
    <source>
        <dbReference type="SAM" id="Phobius"/>
    </source>
</evidence>
<reference evidence="2" key="1">
    <citation type="submission" date="2020-08" db="EMBL/GenBank/DDBJ databases">
        <title>Multicomponent nature underlies the extraordinary mechanical properties of spider dragline silk.</title>
        <authorList>
            <person name="Kono N."/>
            <person name="Nakamura H."/>
            <person name="Mori M."/>
            <person name="Yoshida Y."/>
            <person name="Ohtoshi R."/>
            <person name="Malay A.D."/>
            <person name="Moran D.A.P."/>
            <person name="Tomita M."/>
            <person name="Numata K."/>
            <person name="Arakawa K."/>
        </authorList>
    </citation>
    <scope>NUCLEOTIDE SEQUENCE</scope>
</reference>
<keyword evidence="1" id="KW-0812">Transmembrane</keyword>
<keyword evidence="3" id="KW-1185">Reference proteome</keyword>
<protein>
    <submittedName>
        <fullName evidence="2">Uncharacterized protein</fullName>
    </submittedName>
</protein>
<proteinExistence type="predicted"/>
<dbReference type="EMBL" id="BMAW01128829">
    <property type="protein sequence ID" value="GFU27615.1"/>
    <property type="molecule type" value="Genomic_DNA"/>
</dbReference>
<accession>A0A8X6QIV3</accession>
<organism evidence="2 3">
    <name type="scientific">Nephila pilipes</name>
    <name type="common">Giant wood spider</name>
    <name type="synonym">Nephila maculata</name>
    <dbReference type="NCBI Taxonomy" id="299642"/>
    <lineage>
        <taxon>Eukaryota</taxon>
        <taxon>Metazoa</taxon>
        <taxon>Ecdysozoa</taxon>
        <taxon>Arthropoda</taxon>
        <taxon>Chelicerata</taxon>
        <taxon>Arachnida</taxon>
        <taxon>Araneae</taxon>
        <taxon>Araneomorphae</taxon>
        <taxon>Entelegynae</taxon>
        <taxon>Araneoidea</taxon>
        <taxon>Nephilidae</taxon>
        <taxon>Nephila</taxon>
    </lineage>
</organism>
<dbReference type="AlphaFoldDB" id="A0A8X6QIV3"/>
<name>A0A8X6QIV3_NEPPI</name>
<gene>
    <name evidence="2" type="ORF">NPIL_55661</name>
</gene>
<keyword evidence="1" id="KW-1133">Transmembrane helix</keyword>
<feature type="transmembrane region" description="Helical" evidence="1">
    <location>
        <begin position="38"/>
        <end position="63"/>
    </location>
</feature>
<keyword evidence="1" id="KW-0472">Membrane</keyword>
<sequence length="97" mass="10771">MFACLLENDWEILEWVPLIELLEKEFVLEAVCSPSIRALLPAGIVLSLAFISAHCLGSYLVCFSRSIPLAIERQLLIGLLRKDASIASSRTKSILQL</sequence>
<dbReference type="Proteomes" id="UP000887013">
    <property type="component" value="Unassembled WGS sequence"/>
</dbReference>
<evidence type="ECO:0000313" key="3">
    <source>
        <dbReference type="Proteomes" id="UP000887013"/>
    </source>
</evidence>
<evidence type="ECO:0000313" key="2">
    <source>
        <dbReference type="EMBL" id="GFU27615.1"/>
    </source>
</evidence>
<comment type="caution">
    <text evidence="2">The sequence shown here is derived from an EMBL/GenBank/DDBJ whole genome shotgun (WGS) entry which is preliminary data.</text>
</comment>